<comment type="caution">
    <text evidence="1">The sequence shown here is derived from an EMBL/GenBank/DDBJ whole genome shotgun (WGS) entry which is preliminary data.</text>
</comment>
<gene>
    <name evidence="1" type="ORF">JHL16_10570</name>
</gene>
<proteinExistence type="predicted"/>
<sequence length="325" mass="35654">MTMTRESASFRLRTDALPARDRVEIMREVYGRTVLKVDVDPVAPLAVDMTLRGLPGVGIAIGSSSQLRAHRSTALIDNDDVILLLARSGASLMKHRGREESVNEGQALIMSGGEVGISQIQPGGLHFINMSFSMRKLAPLVGDPGAVFMRPLPTDSAPMRLLIDYVQAVQAIDREAPAEMWHLAATHMIDLMAVAMGATRDATEIARGRGVRVARLRAIKADIIAHGANLSTDQIAARHRLSPRYVRKLFEGEGTSLSDFMLSQRLERAHRLLSDPRQAGATITAIAFEAGFNDLSYFNRAFRRRYAVTPTDVRAAVKKARDDET</sequence>
<dbReference type="EMBL" id="JAENHL010000006">
    <property type="protein sequence ID" value="MBK1866797.1"/>
    <property type="molecule type" value="Genomic_DNA"/>
</dbReference>
<protein>
    <submittedName>
        <fullName evidence="1">AraC family transcriptional regulator</fullName>
    </submittedName>
</protein>
<name>A0ACC5R2G0_9HYPH</name>
<organism evidence="1 2">
    <name type="scientific">Taklimakanibacter albus</name>
    <dbReference type="NCBI Taxonomy" id="2800327"/>
    <lineage>
        <taxon>Bacteria</taxon>
        <taxon>Pseudomonadati</taxon>
        <taxon>Pseudomonadota</taxon>
        <taxon>Alphaproteobacteria</taxon>
        <taxon>Hyphomicrobiales</taxon>
        <taxon>Aestuariivirgaceae</taxon>
        <taxon>Taklimakanibacter</taxon>
    </lineage>
</organism>
<evidence type="ECO:0000313" key="2">
    <source>
        <dbReference type="Proteomes" id="UP000616151"/>
    </source>
</evidence>
<dbReference type="Proteomes" id="UP000616151">
    <property type="component" value="Unassembled WGS sequence"/>
</dbReference>
<reference evidence="1" key="1">
    <citation type="submission" date="2021-01" db="EMBL/GenBank/DDBJ databases">
        <authorList>
            <person name="Sun Q."/>
        </authorList>
    </citation>
    <scope>NUCLEOTIDE SEQUENCE</scope>
    <source>
        <strain evidence="1">YIM B02566</strain>
    </source>
</reference>
<keyword evidence="2" id="KW-1185">Reference proteome</keyword>
<evidence type="ECO:0000313" key="1">
    <source>
        <dbReference type="EMBL" id="MBK1866797.1"/>
    </source>
</evidence>
<accession>A0ACC5R2G0</accession>